<protein>
    <submittedName>
        <fullName evidence="2">Uncharacterized protein</fullName>
    </submittedName>
</protein>
<dbReference type="WBParaSite" id="ACRNAN_scaffold8910.g29857.t1">
    <property type="protein sequence ID" value="ACRNAN_scaffold8910.g29857.t1"/>
    <property type="gene ID" value="ACRNAN_scaffold8910.g29857"/>
</dbReference>
<organism evidence="1 2">
    <name type="scientific">Acrobeloides nanus</name>
    <dbReference type="NCBI Taxonomy" id="290746"/>
    <lineage>
        <taxon>Eukaryota</taxon>
        <taxon>Metazoa</taxon>
        <taxon>Ecdysozoa</taxon>
        <taxon>Nematoda</taxon>
        <taxon>Chromadorea</taxon>
        <taxon>Rhabditida</taxon>
        <taxon>Tylenchina</taxon>
        <taxon>Cephalobomorpha</taxon>
        <taxon>Cephaloboidea</taxon>
        <taxon>Cephalobidae</taxon>
        <taxon>Acrobeloides</taxon>
    </lineage>
</organism>
<accession>A0A914ELY4</accession>
<dbReference type="Proteomes" id="UP000887540">
    <property type="component" value="Unplaced"/>
</dbReference>
<proteinExistence type="predicted"/>
<reference evidence="2" key="1">
    <citation type="submission" date="2022-11" db="UniProtKB">
        <authorList>
            <consortium name="WormBaseParasite"/>
        </authorList>
    </citation>
    <scope>IDENTIFICATION</scope>
</reference>
<sequence>MGAIVDQEEVTLDIANKAVLCHFDRLDGKCELYKEWLGYFLETTEFEPFYKYELWYKSHIYVGERLTYEWFSERKDFFKIATNIAKEMELDELMTQHHSLLDEIETFQYGEEHKAILGPLLDRINEFVESMDEEKWEEMPENKKKELNKLLGERNVLRKVTQAKDGFEKFRETMIDYYMGGPEKRRFRKETEKWLMKQWVQVRFPSKRSKKPKKLRCKDFCSYDDAVFTTEFILMRTRMKFEEECEQILKNQVNLHATMK</sequence>
<evidence type="ECO:0000313" key="2">
    <source>
        <dbReference type="WBParaSite" id="ACRNAN_scaffold8910.g29857.t1"/>
    </source>
</evidence>
<evidence type="ECO:0000313" key="1">
    <source>
        <dbReference type="Proteomes" id="UP000887540"/>
    </source>
</evidence>
<name>A0A914ELY4_9BILA</name>
<dbReference type="AlphaFoldDB" id="A0A914ELY4"/>
<keyword evidence="1" id="KW-1185">Reference proteome</keyword>